<dbReference type="PANTHER" id="PTHR12459">
    <property type="entry name" value="TRANSMEMBRANE PROTEIN 135-RELATED"/>
    <property type="match status" value="1"/>
</dbReference>
<dbReference type="Proteomes" id="UP000266861">
    <property type="component" value="Unassembled WGS sequence"/>
</dbReference>
<keyword evidence="1" id="KW-0812">Transmembrane</keyword>
<name>A0A397HD56_9GLOM</name>
<keyword evidence="3" id="KW-1185">Reference proteome</keyword>
<feature type="transmembrane region" description="Helical" evidence="1">
    <location>
        <begin position="131"/>
        <end position="150"/>
    </location>
</feature>
<evidence type="ECO:0000313" key="2">
    <source>
        <dbReference type="EMBL" id="RHZ59506.1"/>
    </source>
</evidence>
<dbReference type="OrthoDB" id="291792at2759"/>
<keyword evidence="1" id="KW-1133">Transmembrane helix</keyword>
<keyword evidence="1" id="KW-0472">Membrane</keyword>
<feature type="transmembrane region" description="Helical" evidence="1">
    <location>
        <begin position="170"/>
        <end position="189"/>
    </location>
</feature>
<evidence type="ECO:0008006" key="4">
    <source>
        <dbReference type="Google" id="ProtNLM"/>
    </source>
</evidence>
<gene>
    <name evidence="2" type="ORF">Glove_363g34</name>
</gene>
<reference evidence="2 3" key="1">
    <citation type="submission" date="2018-08" db="EMBL/GenBank/DDBJ databases">
        <title>Genome and evolution of the arbuscular mycorrhizal fungus Diversispora epigaea (formerly Glomus versiforme) and its bacterial endosymbionts.</title>
        <authorList>
            <person name="Sun X."/>
            <person name="Fei Z."/>
            <person name="Harrison M."/>
        </authorList>
    </citation>
    <scope>NUCLEOTIDE SEQUENCE [LARGE SCALE GENOMIC DNA]</scope>
    <source>
        <strain evidence="2 3">IT104</strain>
    </source>
</reference>
<dbReference type="InterPro" id="IPR026749">
    <property type="entry name" value="Tmem135"/>
</dbReference>
<feature type="transmembrane region" description="Helical" evidence="1">
    <location>
        <begin position="357"/>
        <end position="375"/>
    </location>
</feature>
<protein>
    <recommendedName>
        <fullName evidence="4">Transmembrane protein 135 N-terminal domain-containing protein</fullName>
    </recommendedName>
</protein>
<evidence type="ECO:0000256" key="1">
    <source>
        <dbReference type="SAM" id="Phobius"/>
    </source>
</evidence>
<organism evidence="2 3">
    <name type="scientific">Diversispora epigaea</name>
    <dbReference type="NCBI Taxonomy" id="1348612"/>
    <lineage>
        <taxon>Eukaryota</taxon>
        <taxon>Fungi</taxon>
        <taxon>Fungi incertae sedis</taxon>
        <taxon>Mucoromycota</taxon>
        <taxon>Glomeromycotina</taxon>
        <taxon>Glomeromycetes</taxon>
        <taxon>Diversisporales</taxon>
        <taxon>Diversisporaceae</taxon>
        <taxon>Diversispora</taxon>
    </lineage>
</organism>
<feature type="transmembrane region" description="Helical" evidence="1">
    <location>
        <begin position="423"/>
        <end position="441"/>
    </location>
</feature>
<evidence type="ECO:0000313" key="3">
    <source>
        <dbReference type="Proteomes" id="UP000266861"/>
    </source>
</evidence>
<proteinExistence type="predicted"/>
<dbReference type="AlphaFoldDB" id="A0A397HD56"/>
<dbReference type="EMBL" id="PQFF01000329">
    <property type="protein sequence ID" value="RHZ59506.1"/>
    <property type="molecule type" value="Genomic_DNA"/>
</dbReference>
<feature type="transmembrane region" description="Helical" evidence="1">
    <location>
        <begin position="396"/>
        <end position="417"/>
    </location>
</feature>
<accession>A0A397HD56</accession>
<comment type="caution">
    <text evidence="2">The sequence shown here is derived from an EMBL/GenBank/DDBJ whole genome shotgun (WGS) entry which is preliminary data.</text>
</comment>
<sequence>MTELVGNTSSKQRRKFLFFLSFILSKKDYSNVTKILSPFINKFGLEFPSNEEFKSTCNSQTHKHETASGAIRCLHDECLPKTSRTGITDFIKVYAIINLVEIIKQLPTLSKNKKSFLKIIDSLFKTSSFRFALSISSFAVVYQTLLRFFTRKFDPLLGPHSRMNIICSPLVPPFLAGLFAGPTLLIDNIQSRRIDISTYALCKSLQFIYSALRDNRIIPIMPWWWGAWLSFPISFSQMVYCYLIHPDIFPSSFGQFITNRSSTYVQRRPSYFPDTIPWPKGREIVDRIAILASLHYPEFYSPKLHGRDPALPKVLKPIQPILEIAHPAHNKMMCATLHPEDPSCFITYLKFIAKEGVAALKFMSIGHAIFLATRWKYYLSRPKEANYVIPEIFKGATFITMSIATAWGLICGFQNLFPNKFMSISRIYLNGFIGGLWILLLDPVRRTEIGMTSFRFLLETSWKLLVKKGKVKSIKNGEVICFSFAMACIMTIYKTQPKSISSPYVRNTIEKLMGDS</sequence>
<dbReference type="PANTHER" id="PTHR12459:SF19">
    <property type="entry name" value="TRANSMEMBRANE PROTEIN 135 N-TERMINAL DOMAIN-CONTAINING PROTEIN"/>
    <property type="match status" value="1"/>
</dbReference>